<dbReference type="EMBL" id="HG937691">
    <property type="protein sequence ID" value="CDP33794.1"/>
    <property type="molecule type" value="Genomic_DNA"/>
</dbReference>
<name>A0A060SZ55_BLAAD</name>
<proteinExistence type="predicted"/>
<feature type="compositionally biased region" description="Basic and acidic residues" evidence="1">
    <location>
        <begin position="15"/>
        <end position="24"/>
    </location>
</feature>
<reference evidence="2" key="2">
    <citation type="submission" date="2014-06" db="EMBL/GenBank/DDBJ databases">
        <title>The complete genome of Blastobotrys (Arxula) adeninivorans LS3 - a yeast of biotechnological interest.</title>
        <authorList>
            <person name="Kunze G."/>
            <person name="Gaillardin C."/>
            <person name="Czernicka M."/>
            <person name="Durrens P."/>
            <person name="Martin T."/>
            <person name="Boer E."/>
            <person name="Gabaldon T."/>
            <person name="Cruz J."/>
            <person name="Talla E."/>
            <person name="Marck C."/>
            <person name="Goffeau A."/>
            <person name="Barbe V."/>
            <person name="Baret P."/>
            <person name="Baronian K."/>
            <person name="Beier S."/>
            <person name="Bleykasten C."/>
            <person name="Bode R."/>
            <person name="Casaregola S."/>
            <person name="Despons L."/>
            <person name="Fairhead C."/>
            <person name="Giersberg M."/>
            <person name="Gierski P."/>
            <person name="Hahnel U."/>
            <person name="Hartmann A."/>
            <person name="Jankowska D."/>
            <person name="Jubin C."/>
            <person name="Jung P."/>
            <person name="Lafontaine I."/>
            <person name="Leh-Louis V."/>
            <person name="Lemaire M."/>
            <person name="Marcet-Houben M."/>
            <person name="Mascher M."/>
            <person name="Morel G."/>
            <person name="Richard G.-F."/>
            <person name="Riechen J."/>
            <person name="Sacerdot C."/>
            <person name="Sarkar A."/>
            <person name="Savel G."/>
            <person name="Schacherer J."/>
            <person name="Sherman D."/>
            <person name="Straub M.-L."/>
            <person name="Stein N."/>
            <person name="Thierry A."/>
            <person name="Trautwein-Schult A."/>
            <person name="Westhof E."/>
            <person name="Worch S."/>
            <person name="Dujon B."/>
            <person name="Souciet J.-L."/>
            <person name="Wincker P."/>
            <person name="Scholz U."/>
            <person name="Neuveglise N."/>
        </authorList>
    </citation>
    <scope>NUCLEOTIDE SEQUENCE</scope>
    <source>
        <strain evidence="2">LS3</strain>
    </source>
</reference>
<sequence>MSTSREELDGTEAQIKQEPDHDAVQDEGTPEADPHTEFLRNFQLYSPPLPPPPQLSTTFPPNWPEDGYEDSDPPSPPQGETPDVHVFATPRRKEFTSYTPTRLSKFPSITRKRVLQDDDDNGSYDYDYDHDANSHFENENTPVMTPERLKRLEHLRKSVERLKRRRTASASLSPNANNRVADSTKTPLLLSGTWTSEHWQLLDRLVDPLQDEYSDLDSVPDLPKYIYAEFPRFKPREIQQRALAIIRTHRLTND</sequence>
<evidence type="ECO:0000256" key="1">
    <source>
        <dbReference type="SAM" id="MobiDB-lite"/>
    </source>
</evidence>
<reference evidence="2" key="1">
    <citation type="submission" date="2014-02" db="EMBL/GenBank/DDBJ databases">
        <authorList>
            <person name="Genoscope - CEA"/>
        </authorList>
    </citation>
    <scope>NUCLEOTIDE SEQUENCE</scope>
    <source>
        <strain evidence="2">LS3</strain>
    </source>
</reference>
<feature type="region of interest" description="Disordered" evidence="1">
    <location>
        <begin position="1"/>
        <end position="93"/>
    </location>
</feature>
<gene>
    <name evidence="2" type="ORF">GNLVRS02_ARAD1A17688g</name>
</gene>
<evidence type="ECO:0000313" key="2">
    <source>
        <dbReference type="EMBL" id="CDP33794.1"/>
    </source>
</evidence>
<protein>
    <submittedName>
        <fullName evidence="2">ARAD1A17688p</fullName>
    </submittedName>
</protein>
<accession>A0A060SZ55</accession>
<organism evidence="2">
    <name type="scientific">Blastobotrys adeninivorans</name>
    <name type="common">Yeast</name>
    <name type="synonym">Arxula adeninivorans</name>
    <dbReference type="NCBI Taxonomy" id="409370"/>
    <lineage>
        <taxon>Eukaryota</taxon>
        <taxon>Fungi</taxon>
        <taxon>Dikarya</taxon>
        <taxon>Ascomycota</taxon>
        <taxon>Saccharomycotina</taxon>
        <taxon>Dipodascomycetes</taxon>
        <taxon>Dipodascales</taxon>
        <taxon>Trichomonascaceae</taxon>
        <taxon>Blastobotrys</taxon>
    </lineage>
</organism>
<dbReference type="AlphaFoldDB" id="A0A060SZ55"/>